<dbReference type="Proteomes" id="UP000574133">
    <property type="component" value="Unassembled WGS sequence"/>
</dbReference>
<sequence>MAGFELQGVDEWLDALRRKLGEASARVENRGLRAAGEIMAGAMRDKAPVSEKASGTHIRDDIKVSGVRRKDGVKYVLVGPSKKTSWRAHFPEFGTQKMTARSFIYPAFHEKKDAALAALADEFREGLENG</sequence>
<organism evidence="1 2">
    <name type="scientific">Cohnella lubricantis</name>
    <dbReference type="NCBI Taxonomy" id="2163172"/>
    <lineage>
        <taxon>Bacteria</taxon>
        <taxon>Bacillati</taxon>
        <taxon>Bacillota</taxon>
        <taxon>Bacilli</taxon>
        <taxon>Bacillales</taxon>
        <taxon>Paenibacillaceae</taxon>
        <taxon>Cohnella</taxon>
    </lineage>
</organism>
<proteinExistence type="predicted"/>
<protein>
    <submittedName>
        <fullName evidence="1">HK97 gp10 family phage protein</fullName>
    </submittedName>
</protein>
<reference evidence="1 2" key="1">
    <citation type="submission" date="2020-08" db="EMBL/GenBank/DDBJ databases">
        <title>Cohnella phylogeny.</title>
        <authorList>
            <person name="Dunlap C."/>
        </authorList>
    </citation>
    <scope>NUCLEOTIDE SEQUENCE [LARGE SCALE GENOMIC DNA]</scope>
    <source>
        <strain evidence="1 2">DSM 103658</strain>
    </source>
</reference>
<name>A0A841T9A3_9BACL</name>
<dbReference type="EMBL" id="JACJVN010000033">
    <property type="protein sequence ID" value="MBB6677522.1"/>
    <property type="molecule type" value="Genomic_DNA"/>
</dbReference>
<comment type="caution">
    <text evidence="1">The sequence shown here is derived from an EMBL/GenBank/DDBJ whole genome shotgun (WGS) entry which is preliminary data.</text>
</comment>
<evidence type="ECO:0000313" key="2">
    <source>
        <dbReference type="Proteomes" id="UP000574133"/>
    </source>
</evidence>
<dbReference type="RefSeq" id="WP_185178799.1">
    <property type="nucleotide sequence ID" value="NZ_CBCSEP010000005.1"/>
</dbReference>
<dbReference type="NCBIfam" id="TIGR01725">
    <property type="entry name" value="phge_HK97_gp10"/>
    <property type="match status" value="1"/>
</dbReference>
<keyword evidence="2" id="KW-1185">Reference proteome</keyword>
<dbReference type="InterPro" id="IPR010064">
    <property type="entry name" value="HK97-gp10_tail"/>
</dbReference>
<accession>A0A841T9A3</accession>
<gene>
    <name evidence="1" type="ORF">H4Q31_09310</name>
</gene>
<dbReference type="AlphaFoldDB" id="A0A841T9A3"/>
<dbReference type="Pfam" id="PF04883">
    <property type="entry name" value="HK97-gp10_like"/>
    <property type="match status" value="1"/>
</dbReference>
<evidence type="ECO:0000313" key="1">
    <source>
        <dbReference type="EMBL" id="MBB6677522.1"/>
    </source>
</evidence>